<dbReference type="EMBL" id="KV417749">
    <property type="protein sequence ID" value="KZP07486.1"/>
    <property type="molecule type" value="Genomic_DNA"/>
</dbReference>
<sequence>MGLLGKSRLGKMQRMAIFPVEVSDLIIDQVPVLRTWSGVIPPNRQLASCAMVCRSWARHSRSRHFKSLDFSVYAPGIGLSRFLDLISSPHATIAPHVRRISFIFSGGKYSMTRPLLMRLASLRALESISLRDYRMVMGLLQYPSPLDPQTLFYAQPESLSIGLGVVIRNQAVLGRLLRTLGPTLEELSIQGFPIWPDTEVISYEHIDLRYNTRLEVLSFRDCHWSIIQRHILALAYQVSSIHLRELNISIPHLSTHKLNVMLKGGPEGLSELAGIDTLLQRSNFANLEGFNIGLRSTMDLMQEIFPHTAARNILRVMDGSEMWNK</sequence>
<evidence type="ECO:0000313" key="2">
    <source>
        <dbReference type="Proteomes" id="UP000076532"/>
    </source>
</evidence>
<evidence type="ECO:0000313" key="1">
    <source>
        <dbReference type="EMBL" id="KZP07486.1"/>
    </source>
</evidence>
<accession>A0A167XRG9</accession>
<dbReference type="OrthoDB" id="2921803at2759"/>
<dbReference type="Proteomes" id="UP000076532">
    <property type="component" value="Unassembled WGS sequence"/>
</dbReference>
<evidence type="ECO:0008006" key="3">
    <source>
        <dbReference type="Google" id="ProtNLM"/>
    </source>
</evidence>
<proteinExistence type="predicted"/>
<protein>
    <recommendedName>
        <fullName evidence="3">F-box domain-containing protein</fullName>
    </recommendedName>
</protein>
<name>A0A167XRG9_9AGAM</name>
<gene>
    <name evidence="1" type="ORF">FIBSPDRAFT_902013</name>
</gene>
<dbReference type="AlphaFoldDB" id="A0A167XRG9"/>
<organism evidence="1 2">
    <name type="scientific">Athelia psychrophila</name>
    <dbReference type="NCBI Taxonomy" id="1759441"/>
    <lineage>
        <taxon>Eukaryota</taxon>
        <taxon>Fungi</taxon>
        <taxon>Dikarya</taxon>
        <taxon>Basidiomycota</taxon>
        <taxon>Agaricomycotina</taxon>
        <taxon>Agaricomycetes</taxon>
        <taxon>Agaricomycetidae</taxon>
        <taxon>Atheliales</taxon>
        <taxon>Atheliaceae</taxon>
        <taxon>Athelia</taxon>
    </lineage>
</organism>
<reference evidence="1 2" key="1">
    <citation type="journal article" date="2016" name="Mol. Biol. Evol.">
        <title>Comparative Genomics of Early-Diverging Mushroom-Forming Fungi Provides Insights into the Origins of Lignocellulose Decay Capabilities.</title>
        <authorList>
            <person name="Nagy L.G."/>
            <person name="Riley R."/>
            <person name="Tritt A."/>
            <person name="Adam C."/>
            <person name="Daum C."/>
            <person name="Floudas D."/>
            <person name="Sun H."/>
            <person name="Yadav J.S."/>
            <person name="Pangilinan J."/>
            <person name="Larsson K.H."/>
            <person name="Matsuura K."/>
            <person name="Barry K."/>
            <person name="Labutti K."/>
            <person name="Kuo R."/>
            <person name="Ohm R.A."/>
            <person name="Bhattacharya S.S."/>
            <person name="Shirouzu T."/>
            <person name="Yoshinaga Y."/>
            <person name="Martin F.M."/>
            <person name="Grigoriev I.V."/>
            <person name="Hibbett D.S."/>
        </authorList>
    </citation>
    <scope>NUCLEOTIDE SEQUENCE [LARGE SCALE GENOMIC DNA]</scope>
    <source>
        <strain evidence="1 2">CBS 109695</strain>
    </source>
</reference>
<keyword evidence="2" id="KW-1185">Reference proteome</keyword>